<protein>
    <submittedName>
        <fullName evidence="2">Uncharacterized protein</fullName>
    </submittedName>
</protein>
<keyword evidence="3" id="KW-1185">Reference proteome</keyword>
<proteinExistence type="predicted"/>
<reference evidence="2 3" key="1">
    <citation type="journal article" date="2018" name="Front. Plant Sci.">
        <title>Red Clover (Trifolium pratense) and Zigzag Clover (T. medium) - A Picture of Genomic Similarities and Differences.</title>
        <authorList>
            <person name="Dluhosova J."/>
            <person name="Istvanek J."/>
            <person name="Nedelnik J."/>
            <person name="Repkova J."/>
        </authorList>
    </citation>
    <scope>NUCLEOTIDE SEQUENCE [LARGE SCALE GENOMIC DNA]</scope>
    <source>
        <strain evidence="3">cv. 10/8</strain>
        <tissue evidence="2">Leaf</tissue>
    </source>
</reference>
<feature type="non-terminal residue" evidence="2">
    <location>
        <position position="66"/>
    </location>
</feature>
<dbReference type="AlphaFoldDB" id="A0A392TP14"/>
<sequence>LTVVAAKPPSISSTHHRRRWLQNTRDRDEADREKPPETAAVKAGTAFAGQSKDGREVEVRVFEMKK</sequence>
<comment type="caution">
    <text evidence="2">The sequence shown here is derived from an EMBL/GenBank/DDBJ whole genome shotgun (WGS) entry which is preliminary data.</text>
</comment>
<dbReference type="Proteomes" id="UP000265520">
    <property type="component" value="Unassembled WGS sequence"/>
</dbReference>
<name>A0A392TP14_9FABA</name>
<accession>A0A392TP14</accession>
<dbReference type="EMBL" id="LXQA010627116">
    <property type="protein sequence ID" value="MCI62883.1"/>
    <property type="molecule type" value="Genomic_DNA"/>
</dbReference>
<evidence type="ECO:0000313" key="3">
    <source>
        <dbReference type="Proteomes" id="UP000265520"/>
    </source>
</evidence>
<feature type="non-terminal residue" evidence="2">
    <location>
        <position position="1"/>
    </location>
</feature>
<evidence type="ECO:0000256" key="1">
    <source>
        <dbReference type="SAM" id="MobiDB-lite"/>
    </source>
</evidence>
<feature type="compositionally biased region" description="Basic and acidic residues" evidence="1">
    <location>
        <begin position="24"/>
        <end position="36"/>
    </location>
</feature>
<evidence type="ECO:0000313" key="2">
    <source>
        <dbReference type="EMBL" id="MCI62883.1"/>
    </source>
</evidence>
<organism evidence="2 3">
    <name type="scientific">Trifolium medium</name>
    <dbReference type="NCBI Taxonomy" id="97028"/>
    <lineage>
        <taxon>Eukaryota</taxon>
        <taxon>Viridiplantae</taxon>
        <taxon>Streptophyta</taxon>
        <taxon>Embryophyta</taxon>
        <taxon>Tracheophyta</taxon>
        <taxon>Spermatophyta</taxon>
        <taxon>Magnoliopsida</taxon>
        <taxon>eudicotyledons</taxon>
        <taxon>Gunneridae</taxon>
        <taxon>Pentapetalae</taxon>
        <taxon>rosids</taxon>
        <taxon>fabids</taxon>
        <taxon>Fabales</taxon>
        <taxon>Fabaceae</taxon>
        <taxon>Papilionoideae</taxon>
        <taxon>50 kb inversion clade</taxon>
        <taxon>NPAAA clade</taxon>
        <taxon>Hologalegina</taxon>
        <taxon>IRL clade</taxon>
        <taxon>Trifolieae</taxon>
        <taxon>Trifolium</taxon>
    </lineage>
</organism>
<feature type="region of interest" description="Disordered" evidence="1">
    <location>
        <begin position="1"/>
        <end position="55"/>
    </location>
</feature>